<comment type="catalytic activity">
    <reaction evidence="4">
        <text>L-threonyl-[protein] + acetyl-CoA = O-acetyl-L-threonyl-[protein] + CoA</text>
        <dbReference type="Rhea" id="RHEA:65340"/>
        <dbReference type="Rhea" id="RHEA-COMP:11060"/>
        <dbReference type="Rhea" id="RHEA-COMP:16780"/>
        <dbReference type="ChEBI" id="CHEBI:30013"/>
        <dbReference type="ChEBI" id="CHEBI:57287"/>
        <dbReference type="ChEBI" id="CHEBI:57288"/>
        <dbReference type="ChEBI" id="CHEBI:141025"/>
    </reaction>
    <physiologicalReaction direction="left-to-right" evidence="4">
        <dbReference type="Rhea" id="RHEA:65341"/>
    </physiologicalReaction>
</comment>
<dbReference type="InterPro" id="IPR005083">
    <property type="entry name" value="YopJ-like"/>
</dbReference>
<evidence type="ECO:0000256" key="1">
    <source>
        <dbReference type="ARBA" id="ARBA00022679"/>
    </source>
</evidence>
<keyword evidence="7" id="KW-1185">Reference proteome</keyword>
<sequence>MRKKTEFNDLLDNFGSPGNISEDIVAFALHLKGLRRQQIEKPFHAFAMNSNEIDQLDEIIRTIIQCNTNDVRFQIAFSKLNPVLNHWSFLEFAFKADEDKPKLDILICDPLGIQKSFVLAMALSNIIKFGELSHFCELTVYLPVETLQERGRGCAYFALDNISMLSNQDEYQDLYTYMQAHRCMNSEQRIQSELENTMENMKDVYEDDPVESKRIFNFRVVAGSLPVRLLRTMQSQKNLEKLADSQNGNDIVNKKQETLSKSLGKYCFVVEARDHSQHKRNQRVNEKMEKMRKDAEISLSGTLSDSSVNQTTLSFQQGAQARRLDGLAEWVNEVLDLAASEDEIGYNC</sequence>
<evidence type="ECO:0000256" key="2">
    <source>
        <dbReference type="ARBA" id="ARBA00023315"/>
    </source>
</evidence>
<protein>
    <submittedName>
        <fullName evidence="6">Uncharacterized protein</fullName>
    </submittedName>
</protein>
<dbReference type="OrthoDB" id="5636558at2"/>
<comment type="similarity">
    <text evidence="3">Belongs to the acetyltransferase YopJ family.</text>
</comment>
<dbReference type="EMBL" id="LNYX01000010">
    <property type="protein sequence ID" value="KTD65225.1"/>
    <property type="molecule type" value="Genomic_DNA"/>
</dbReference>
<comment type="caution">
    <text evidence="6">The sequence shown here is derived from an EMBL/GenBank/DDBJ whole genome shotgun (WGS) entry which is preliminary data.</text>
</comment>
<dbReference type="Pfam" id="PF03421">
    <property type="entry name" value="Acetyltransf_14"/>
    <property type="match status" value="1"/>
</dbReference>
<gene>
    <name evidence="6" type="ORF">Lspi_0777</name>
</gene>
<comment type="catalytic activity">
    <reaction evidence="5">
        <text>L-seryl-[protein] + acetyl-CoA = O-acetyl-L-seryl-[protein] + CoA</text>
        <dbReference type="Rhea" id="RHEA:59392"/>
        <dbReference type="Rhea" id="RHEA-COMP:9863"/>
        <dbReference type="Rhea" id="RHEA-COMP:15352"/>
        <dbReference type="ChEBI" id="CHEBI:29999"/>
        <dbReference type="ChEBI" id="CHEBI:57287"/>
        <dbReference type="ChEBI" id="CHEBI:57288"/>
        <dbReference type="ChEBI" id="CHEBI:141128"/>
    </reaction>
    <physiologicalReaction direction="left-to-right" evidence="5">
        <dbReference type="Rhea" id="RHEA:59393"/>
    </physiologicalReaction>
</comment>
<name>A0A0W0Z7X1_LEGSP</name>
<keyword evidence="2" id="KW-0012">Acyltransferase</keyword>
<proteinExistence type="inferred from homology"/>
<dbReference type="RefSeq" id="WP_058482726.1">
    <property type="nucleotide sequence ID" value="NZ_CAAAII010000003.1"/>
</dbReference>
<accession>A0A0W0Z7X1</accession>
<evidence type="ECO:0000256" key="4">
    <source>
        <dbReference type="ARBA" id="ARBA00048364"/>
    </source>
</evidence>
<organism evidence="6 7">
    <name type="scientific">Legionella spiritensis</name>
    <dbReference type="NCBI Taxonomy" id="452"/>
    <lineage>
        <taxon>Bacteria</taxon>
        <taxon>Pseudomonadati</taxon>
        <taxon>Pseudomonadota</taxon>
        <taxon>Gammaproteobacteria</taxon>
        <taxon>Legionellales</taxon>
        <taxon>Legionellaceae</taxon>
        <taxon>Legionella</taxon>
    </lineage>
</organism>
<dbReference type="AlphaFoldDB" id="A0A0W0Z7X1"/>
<reference evidence="6 7" key="1">
    <citation type="submission" date="2015-11" db="EMBL/GenBank/DDBJ databases">
        <title>Genomic analysis of 38 Legionella species identifies large and diverse effector repertoires.</title>
        <authorList>
            <person name="Burstein D."/>
            <person name="Amaro F."/>
            <person name="Zusman T."/>
            <person name="Lifshitz Z."/>
            <person name="Cohen O."/>
            <person name="Gilbert J.A."/>
            <person name="Pupko T."/>
            <person name="Shuman H.A."/>
            <person name="Segal G."/>
        </authorList>
    </citation>
    <scope>NUCLEOTIDE SEQUENCE [LARGE SCALE GENOMIC DNA]</scope>
    <source>
        <strain evidence="6 7">Mt.St.Helens-9</strain>
    </source>
</reference>
<evidence type="ECO:0000313" key="7">
    <source>
        <dbReference type="Proteomes" id="UP000054877"/>
    </source>
</evidence>
<evidence type="ECO:0000313" key="6">
    <source>
        <dbReference type="EMBL" id="KTD65225.1"/>
    </source>
</evidence>
<keyword evidence="1" id="KW-0808">Transferase</keyword>
<evidence type="ECO:0000256" key="3">
    <source>
        <dbReference type="ARBA" id="ARBA00023785"/>
    </source>
</evidence>
<evidence type="ECO:0000256" key="5">
    <source>
        <dbReference type="ARBA" id="ARBA00048662"/>
    </source>
</evidence>
<dbReference type="Proteomes" id="UP000054877">
    <property type="component" value="Unassembled WGS sequence"/>
</dbReference>
<dbReference type="PATRIC" id="fig|452.5.peg.853"/>